<keyword evidence="2" id="KW-0812">Transmembrane</keyword>
<evidence type="ECO:0008006" key="5">
    <source>
        <dbReference type="Google" id="ProtNLM"/>
    </source>
</evidence>
<proteinExistence type="predicted"/>
<reference evidence="3 4" key="1">
    <citation type="submission" date="2024-04" db="EMBL/GenBank/DDBJ databases">
        <title>Draft genome sequence of Thalassolituus maritimus NBRC 116585.</title>
        <authorList>
            <person name="Miyakawa T."/>
            <person name="Kusuya Y."/>
            <person name="Miura T."/>
        </authorList>
    </citation>
    <scope>NUCLEOTIDE SEQUENCE [LARGE SCALE GENOMIC DNA]</scope>
    <source>
        <strain evidence="3 4">5NW40-0001</strain>
    </source>
</reference>
<dbReference type="InterPro" id="IPR008523">
    <property type="entry name" value="DUF805"/>
</dbReference>
<feature type="transmembrane region" description="Helical" evidence="2">
    <location>
        <begin position="324"/>
        <end position="346"/>
    </location>
</feature>
<evidence type="ECO:0000313" key="3">
    <source>
        <dbReference type="EMBL" id="GAA6146914.1"/>
    </source>
</evidence>
<keyword evidence="4" id="KW-1185">Reference proteome</keyword>
<dbReference type="PANTHER" id="PTHR34980">
    <property type="entry name" value="INNER MEMBRANE PROTEIN-RELATED-RELATED"/>
    <property type="match status" value="1"/>
</dbReference>
<dbReference type="EMBL" id="BAABWH010000013">
    <property type="protein sequence ID" value="GAA6146914.1"/>
    <property type="molecule type" value="Genomic_DNA"/>
</dbReference>
<protein>
    <recommendedName>
        <fullName evidence="5">J domain-containing protein</fullName>
    </recommendedName>
</protein>
<dbReference type="SUPFAM" id="SSF46565">
    <property type="entry name" value="Chaperone J-domain"/>
    <property type="match status" value="1"/>
</dbReference>
<accession>A0ABQ0A3F6</accession>
<evidence type="ECO:0000256" key="1">
    <source>
        <dbReference type="ARBA" id="ARBA00023186"/>
    </source>
</evidence>
<keyword evidence="2" id="KW-0472">Membrane</keyword>
<keyword evidence="1" id="KW-0143">Chaperone</keyword>
<feature type="transmembrane region" description="Helical" evidence="2">
    <location>
        <begin position="292"/>
        <end position="318"/>
    </location>
</feature>
<dbReference type="InterPro" id="IPR036869">
    <property type="entry name" value="J_dom_sf"/>
</dbReference>
<gene>
    <name evidence="3" type="ORF">NBRC116585_30340</name>
</gene>
<dbReference type="RefSeq" id="WP_353296122.1">
    <property type="nucleotide sequence ID" value="NZ_BAABWH010000013.1"/>
</dbReference>
<feature type="transmembrane region" description="Helical" evidence="2">
    <location>
        <begin position="358"/>
        <end position="377"/>
    </location>
</feature>
<sequence>MNPWIILDIESTADKKAVKRAYLRKLKSVNPEEDQQGFMQVREAYDRVLALIDHGTFHDETPIEESPLSEQAHLLSDAAAEQDSSAYQEPLPEERAHIEAEAVSDEMQAFFDKLDLNRDRQDSESKVNSTFDVATVSMEVASDADSKFERAKAYLQDSTMRLLATALQPAEALEEWKVLLADDTLISLSTAGWYARYLMAELQLLEAQQWCDAGLTPEVVAEITTFIMRAGEHSGVNEMTDAEVFRCSRLADLAAEAEGAVPYTRKQALRIAAKQLRILFFSGHGRIDRRTFFLGFGFLWLALAYPLLMAGMGISYALGIESKGQVVVVGLLIMLGPLLFSTAQLFGKRFHDSGRSQGALFLLLIPKIGLIICLVLACMPGKDDENPYGEHRWQLKPDFLGFAKRAKAALEW</sequence>
<dbReference type="Proteomes" id="UP001481413">
    <property type="component" value="Unassembled WGS sequence"/>
</dbReference>
<name>A0ABQ0A3F6_9GAMM</name>
<dbReference type="Pfam" id="PF05656">
    <property type="entry name" value="DUF805"/>
    <property type="match status" value="1"/>
</dbReference>
<evidence type="ECO:0000313" key="4">
    <source>
        <dbReference type="Proteomes" id="UP001481413"/>
    </source>
</evidence>
<comment type="caution">
    <text evidence="3">The sequence shown here is derived from an EMBL/GenBank/DDBJ whole genome shotgun (WGS) entry which is preliminary data.</text>
</comment>
<evidence type="ECO:0000256" key="2">
    <source>
        <dbReference type="SAM" id="Phobius"/>
    </source>
</evidence>
<organism evidence="3 4">
    <name type="scientific">Thalassolituus maritimus</name>
    <dbReference type="NCBI Taxonomy" id="484498"/>
    <lineage>
        <taxon>Bacteria</taxon>
        <taxon>Pseudomonadati</taxon>
        <taxon>Pseudomonadota</taxon>
        <taxon>Gammaproteobacteria</taxon>
        <taxon>Oceanospirillales</taxon>
        <taxon>Oceanospirillaceae</taxon>
        <taxon>Thalassolituus</taxon>
    </lineage>
</organism>
<keyword evidence="2" id="KW-1133">Transmembrane helix</keyword>
<dbReference type="PANTHER" id="PTHR34980:SF2">
    <property type="entry name" value="INNER MEMBRANE PROTEIN YHAH-RELATED"/>
    <property type="match status" value="1"/>
</dbReference>